<dbReference type="EMBL" id="CAJNOK010000197">
    <property type="protein sequence ID" value="CAF0736281.1"/>
    <property type="molecule type" value="Genomic_DNA"/>
</dbReference>
<accession>A0A813Y5A9</accession>
<evidence type="ECO:0000313" key="9">
    <source>
        <dbReference type="Proteomes" id="UP000663829"/>
    </source>
</evidence>
<dbReference type="SUPFAM" id="SSF48403">
    <property type="entry name" value="Ankyrin repeat"/>
    <property type="match status" value="1"/>
</dbReference>
<dbReference type="PROSITE" id="PS50088">
    <property type="entry name" value="ANK_REPEAT"/>
    <property type="match status" value="3"/>
</dbReference>
<comment type="caution">
    <text evidence="6">The sequence shown here is derived from an EMBL/GenBank/DDBJ whole genome shotgun (WGS) entry which is preliminary data.</text>
</comment>
<feature type="compositionally biased region" description="Basic and acidic residues" evidence="4">
    <location>
        <begin position="256"/>
        <end position="265"/>
    </location>
</feature>
<dbReference type="SMART" id="SM00248">
    <property type="entry name" value="ANK"/>
    <property type="match status" value="5"/>
</dbReference>
<dbReference type="InterPro" id="IPR002110">
    <property type="entry name" value="Ankyrin_rpt"/>
</dbReference>
<dbReference type="EMBL" id="CAJOBA010000197">
    <property type="protein sequence ID" value="CAF3513002.1"/>
    <property type="molecule type" value="Genomic_DNA"/>
</dbReference>
<evidence type="ECO:0000313" key="6">
    <source>
        <dbReference type="EMBL" id="CAF0876389.1"/>
    </source>
</evidence>
<evidence type="ECO:0000256" key="4">
    <source>
        <dbReference type="SAM" id="MobiDB-lite"/>
    </source>
</evidence>
<dbReference type="AlphaFoldDB" id="A0A813Y5A9"/>
<dbReference type="OrthoDB" id="10257076at2759"/>
<sequence>MKDLTPDQLRQIFVQRVPEDENQCTLLHYAAWQGNPDLLAPLLEYVTDLEIRDGIGWTPLMSAINSGSRENVKLLLAHGAKIDCDFTNGLTLIADAMAVNDKELVSLLIENGARVTGSTSESILDSANLMRYPLLHYAIDDGQEEMVRILVEKGKAPLNTLDQSGWSPLHVASGHGYLEIVRLLVDKGADINVKDKDGNTPLAWARKMEAREVEAFLSSSGALADNVWHGEELKLKTYQEENEENNIDSVPSQNGDENHVEKSSFEIEVENTNNNKRNSPSTNQQDKFTSFDALQRRRDNSILYGRPM</sequence>
<dbReference type="Gene3D" id="1.25.40.20">
    <property type="entry name" value="Ankyrin repeat-containing domain"/>
    <property type="match status" value="3"/>
</dbReference>
<dbReference type="EMBL" id="CAJOBC010001204">
    <property type="protein sequence ID" value="CAF3663209.1"/>
    <property type="molecule type" value="Genomic_DNA"/>
</dbReference>
<dbReference type="Pfam" id="PF12796">
    <property type="entry name" value="Ank_2"/>
    <property type="match status" value="2"/>
</dbReference>
<dbReference type="Proteomes" id="UP000677228">
    <property type="component" value="Unassembled WGS sequence"/>
</dbReference>
<organism evidence="6 9">
    <name type="scientific">Didymodactylos carnosus</name>
    <dbReference type="NCBI Taxonomy" id="1234261"/>
    <lineage>
        <taxon>Eukaryota</taxon>
        <taxon>Metazoa</taxon>
        <taxon>Spiralia</taxon>
        <taxon>Gnathifera</taxon>
        <taxon>Rotifera</taxon>
        <taxon>Eurotatoria</taxon>
        <taxon>Bdelloidea</taxon>
        <taxon>Philodinida</taxon>
        <taxon>Philodinidae</taxon>
        <taxon>Didymodactylos</taxon>
    </lineage>
</organism>
<evidence type="ECO:0000313" key="7">
    <source>
        <dbReference type="EMBL" id="CAF3513002.1"/>
    </source>
</evidence>
<evidence type="ECO:0000256" key="1">
    <source>
        <dbReference type="ARBA" id="ARBA00022737"/>
    </source>
</evidence>
<feature type="region of interest" description="Disordered" evidence="4">
    <location>
        <begin position="239"/>
        <end position="294"/>
    </location>
</feature>
<feature type="compositionally biased region" description="Polar residues" evidence="4">
    <location>
        <begin position="270"/>
        <end position="288"/>
    </location>
</feature>
<dbReference type="PRINTS" id="PR01415">
    <property type="entry name" value="ANKYRIN"/>
</dbReference>
<name>A0A813Y5A9_9BILA</name>
<feature type="repeat" description="ANK" evidence="3">
    <location>
        <begin position="55"/>
        <end position="83"/>
    </location>
</feature>
<dbReference type="PROSITE" id="PS50297">
    <property type="entry name" value="ANK_REP_REGION"/>
    <property type="match status" value="2"/>
</dbReference>
<evidence type="ECO:0000313" key="8">
    <source>
        <dbReference type="EMBL" id="CAF3663209.1"/>
    </source>
</evidence>
<evidence type="ECO:0000256" key="3">
    <source>
        <dbReference type="PROSITE-ProRule" id="PRU00023"/>
    </source>
</evidence>
<feature type="repeat" description="ANK" evidence="3">
    <location>
        <begin position="22"/>
        <end position="54"/>
    </location>
</feature>
<proteinExistence type="predicted"/>
<keyword evidence="2 3" id="KW-0040">ANK repeat</keyword>
<evidence type="ECO:0000313" key="5">
    <source>
        <dbReference type="EMBL" id="CAF0736281.1"/>
    </source>
</evidence>
<dbReference type="PANTHER" id="PTHR24198:SF165">
    <property type="entry name" value="ANKYRIN REPEAT-CONTAINING PROTEIN-RELATED"/>
    <property type="match status" value="1"/>
</dbReference>
<protein>
    <submittedName>
        <fullName evidence="6">Uncharacterized protein</fullName>
    </submittedName>
</protein>
<evidence type="ECO:0000256" key="2">
    <source>
        <dbReference type="ARBA" id="ARBA00023043"/>
    </source>
</evidence>
<dbReference type="Proteomes" id="UP000682733">
    <property type="component" value="Unassembled WGS sequence"/>
</dbReference>
<gene>
    <name evidence="6" type="ORF">GPM918_LOCUS7374</name>
    <name evidence="5" type="ORF">OVA965_LOCUS1158</name>
    <name evidence="8" type="ORF">SRO942_LOCUS7374</name>
    <name evidence="7" type="ORF">TMI583_LOCUS1159</name>
</gene>
<dbReference type="Proteomes" id="UP000663829">
    <property type="component" value="Unassembled WGS sequence"/>
</dbReference>
<keyword evidence="1" id="KW-0677">Repeat</keyword>
<dbReference type="PANTHER" id="PTHR24198">
    <property type="entry name" value="ANKYRIN REPEAT AND PROTEIN KINASE DOMAIN-CONTAINING PROTEIN"/>
    <property type="match status" value="1"/>
</dbReference>
<dbReference type="EMBL" id="CAJNOQ010001204">
    <property type="protein sequence ID" value="CAF0876389.1"/>
    <property type="molecule type" value="Genomic_DNA"/>
</dbReference>
<keyword evidence="9" id="KW-1185">Reference proteome</keyword>
<feature type="repeat" description="ANK" evidence="3">
    <location>
        <begin position="164"/>
        <end position="196"/>
    </location>
</feature>
<dbReference type="Proteomes" id="UP000681722">
    <property type="component" value="Unassembled WGS sequence"/>
</dbReference>
<reference evidence="6" key="1">
    <citation type="submission" date="2021-02" db="EMBL/GenBank/DDBJ databases">
        <authorList>
            <person name="Nowell W R."/>
        </authorList>
    </citation>
    <scope>NUCLEOTIDE SEQUENCE</scope>
</reference>
<dbReference type="InterPro" id="IPR036770">
    <property type="entry name" value="Ankyrin_rpt-contain_sf"/>
</dbReference>